<evidence type="ECO:0000259" key="1">
    <source>
        <dbReference type="Pfam" id="PF04577"/>
    </source>
</evidence>
<evidence type="ECO:0000313" key="3">
    <source>
        <dbReference type="Proteomes" id="UP000194946"/>
    </source>
</evidence>
<dbReference type="EMBL" id="JOPB01000011">
    <property type="protein sequence ID" value="OUI77885.1"/>
    <property type="molecule type" value="Genomic_DNA"/>
</dbReference>
<organism evidence="2 3">
    <name type="scientific">Commensalibacter intestini</name>
    <dbReference type="NCBI Taxonomy" id="479936"/>
    <lineage>
        <taxon>Bacteria</taxon>
        <taxon>Pseudomonadati</taxon>
        <taxon>Pseudomonadota</taxon>
        <taxon>Alphaproteobacteria</taxon>
        <taxon>Acetobacterales</taxon>
        <taxon>Acetobacteraceae</taxon>
    </lineage>
</organism>
<dbReference type="AlphaFoldDB" id="A0A251ZT89"/>
<comment type="caution">
    <text evidence="2">The sequence shown here is derived from an EMBL/GenBank/DDBJ whole genome shotgun (WGS) entry which is preliminary data.</text>
</comment>
<dbReference type="InterPro" id="IPR049625">
    <property type="entry name" value="Glyco_transf_61_cat"/>
</dbReference>
<reference evidence="3" key="1">
    <citation type="submission" date="2014-06" db="EMBL/GenBank/DDBJ databases">
        <authorList>
            <person name="Winans N.J."/>
            <person name="Newell P.D."/>
            <person name="Douglas A.E."/>
        </authorList>
    </citation>
    <scope>NUCLEOTIDE SEQUENCE [LARGE SCALE GENOMIC DNA]</scope>
    <source>
        <strain evidence="3">DmL_052</strain>
    </source>
</reference>
<sequence length="372" mass="43400">MQIKGQYSTFTFRPPGVLQSSVSTSPRPRLKPVEIVPNQQMTRLAQGIDPKNEQPLEGLNDIPPGMLFFCNLENAYFIIKDGMDGVIITDDFHVITESMHYCDNTDFMLEETEIPDLKNVQLLDEVFLSFDAQWMKYDHWMGYCLSKAYLAKQYTPESLKIVIPEYRQNTSIPCPISKELYDQSLEKTGLEKRTLKLKDGIYKARKLSYFWPNNYLPHAYYNFNDAQAVFSHLNKNVKYRDDLPPRFFINQDSNMETILSEKENQQIQGILTELEIPSVDLNTLSWNDQITLFSQAELIISAHRPELVNLLFCQKDTEVFEFTRSLNRKNYLPAWPYLISSSNRLQYSFFDLDWMSLNPKTIKNAINKLDSL</sequence>
<dbReference type="Pfam" id="PF04577">
    <property type="entry name" value="Glyco_transf_61"/>
    <property type="match status" value="1"/>
</dbReference>
<proteinExistence type="predicted"/>
<dbReference type="RefSeq" id="WP_008854280.1">
    <property type="nucleotide sequence ID" value="NZ_JOPB01000011.1"/>
</dbReference>
<dbReference type="GO" id="GO:0016757">
    <property type="term" value="F:glycosyltransferase activity"/>
    <property type="evidence" value="ECO:0007669"/>
    <property type="project" value="InterPro"/>
</dbReference>
<feature type="domain" description="Glycosyltransferase 61 catalytic" evidence="1">
    <location>
        <begin position="137"/>
        <end position="319"/>
    </location>
</feature>
<gene>
    <name evidence="2" type="ORF">HK18_00570</name>
</gene>
<dbReference type="Proteomes" id="UP000194946">
    <property type="component" value="Unassembled WGS sequence"/>
</dbReference>
<evidence type="ECO:0000313" key="2">
    <source>
        <dbReference type="EMBL" id="OUI77885.1"/>
    </source>
</evidence>
<accession>A0A251ZT89</accession>
<keyword evidence="3" id="KW-1185">Reference proteome</keyword>
<name>A0A251ZT89_9PROT</name>
<protein>
    <recommendedName>
        <fullName evidence="1">Glycosyltransferase 61 catalytic domain-containing protein</fullName>
    </recommendedName>
</protein>